<evidence type="ECO:0000256" key="2">
    <source>
        <dbReference type="ARBA" id="ARBA00006490"/>
    </source>
</evidence>
<comment type="similarity">
    <text evidence="2">Belongs to the class-V pyridoxal-phosphate-dependent aminotransferase family. NifS/IscS subfamily.</text>
</comment>
<dbReference type="PANTHER" id="PTHR11601:SF34">
    <property type="entry name" value="CYSTEINE DESULFURASE"/>
    <property type="match status" value="1"/>
</dbReference>
<dbReference type="Gene3D" id="3.40.640.10">
    <property type="entry name" value="Type I PLP-dependent aspartate aminotransferase-like (Major domain)"/>
    <property type="match status" value="1"/>
</dbReference>
<dbReference type="EMBL" id="BLLK01000045">
    <property type="protein sequence ID" value="GFH52031.1"/>
    <property type="molecule type" value="Genomic_DNA"/>
</dbReference>
<evidence type="ECO:0000256" key="1">
    <source>
        <dbReference type="ARBA" id="ARBA00001933"/>
    </source>
</evidence>
<dbReference type="SUPFAM" id="SSF53383">
    <property type="entry name" value="PLP-dependent transferases"/>
    <property type="match status" value="1"/>
</dbReference>
<dbReference type="PANTHER" id="PTHR11601">
    <property type="entry name" value="CYSTEINE DESULFURYLASE FAMILY MEMBER"/>
    <property type="match status" value="1"/>
</dbReference>
<protein>
    <recommendedName>
        <fullName evidence="4">Aminotransferase class V domain-containing protein</fullName>
    </recommendedName>
</protein>
<dbReference type="InterPro" id="IPR000192">
    <property type="entry name" value="Aminotrans_V_dom"/>
</dbReference>
<dbReference type="InterPro" id="IPR015421">
    <property type="entry name" value="PyrdxlP-dep_Trfase_major"/>
</dbReference>
<gene>
    <name evidence="5" type="ORF">CTEN210_08507</name>
</gene>
<sequence>MSSSKFSTTLTVSSTLAASIFYLCYNSRKNKRNENLKKYLQGGEDEGLHLDLVIQQSLSDSSDLSYEQSQSLGSGLSASSLPDIQENEPMSSASRPTFLGMTWGVTDDDDLSYRPSTADTNFSRSSFASFFASPSKCIYLDYNGTTPIHPRVVAAMQPFFTVHFGNPSSSHFYGSKPKEAIVAARKSILGLLHPNHLSKIRLQEEQDAIIFLGCGTEADNLAIHAAIQSQVDQNKKHHIVTSNVEHPAIMQYLKALEKRGRISVTYVPVDKEGCVSASDVIDAIRPDETILVTLMLANNESGALQPVKEVAKYCREKSILFHTDAAQAVGKVSIALDETGISDCVDMITIVGHKFGAPKGIACLYVRPHCFSEGQRRELDSSDYMLLGGGQEGGRRAGTENVPYIVALGTAADILTAKTKYRQTRWKKNAQRMESMRNRLLKNLTEALGEDVVKANGPSEPSRRLPNTLSVGIKNIQSGELLREIQTKLACSAGSACHSSGGSLSPVLCAMGVPEEFARGTLRLSVGPDTRQDDVDEASRIIINEVERQLKTKSESEQSQ</sequence>
<comment type="caution">
    <text evidence="5">The sequence shown here is derived from an EMBL/GenBank/DDBJ whole genome shotgun (WGS) entry which is preliminary data.</text>
</comment>
<comment type="cofactor">
    <cofactor evidence="1">
        <name>pyridoxal 5'-phosphate</name>
        <dbReference type="ChEBI" id="CHEBI:597326"/>
    </cofactor>
</comment>
<dbReference type="AlphaFoldDB" id="A0AAD3CTN0"/>
<evidence type="ECO:0000259" key="4">
    <source>
        <dbReference type="Pfam" id="PF00266"/>
    </source>
</evidence>
<reference evidence="5 6" key="1">
    <citation type="journal article" date="2021" name="Sci. Rep.">
        <title>The genome of the diatom Chaetoceros tenuissimus carries an ancient integrated fragment of an extant virus.</title>
        <authorList>
            <person name="Hongo Y."/>
            <person name="Kimura K."/>
            <person name="Takaki Y."/>
            <person name="Yoshida Y."/>
            <person name="Baba S."/>
            <person name="Kobayashi G."/>
            <person name="Nagasaki K."/>
            <person name="Hano T."/>
            <person name="Tomaru Y."/>
        </authorList>
    </citation>
    <scope>NUCLEOTIDE SEQUENCE [LARGE SCALE GENOMIC DNA]</scope>
    <source>
        <strain evidence="5 6">NIES-3715</strain>
    </source>
</reference>
<dbReference type="Pfam" id="PF00266">
    <property type="entry name" value="Aminotran_5"/>
    <property type="match status" value="1"/>
</dbReference>
<name>A0AAD3CTN0_9STRA</name>
<dbReference type="Gene3D" id="1.10.260.50">
    <property type="match status" value="1"/>
</dbReference>
<evidence type="ECO:0000313" key="5">
    <source>
        <dbReference type="EMBL" id="GFH52031.1"/>
    </source>
</evidence>
<dbReference type="Gene3D" id="3.90.1150.10">
    <property type="entry name" value="Aspartate Aminotransferase, domain 1"/>
    <property type="match status" value="1"/>
</dbReference>
<dbReference type="InterPro" id="IPR015422">
    <property type="entry name" value="PyrdxlP-dep_Trfase_small"/>
</dbReference>
<feature type="domain" description="Aminotransferase class V" evidence="4">
    <location>
        <begin position="138"/>
        <end position="536"/>
    </location>
</feature>
<dbReference type="Proteomes" id="UP001054902">
    <property type="component" value="Unassembled WGS sequence"/>
</dbReference>
<keyword evidence="6" id="KW-1185">Reference proteome</keyword>
<proteinExistence type="inferred from homology"/>
<feature type="region of interest" description="Disordered" evidence="3">
    <location>
        <begin position="75"/>
        <end position="96"/>
    </location>
</feature>
<evidence type="ECO:0000313" key="6">
    <source>
        <dbReference type="Proteomes" id="UP001054902"/>
    </source>
</evidence>
<dbReference type="InterPro" id="IPR015424">
    <property type="entry name" value="PyrdxlP-dep_Trfase"/>
</dbReference>
<accession>A0AAD3CTN0</accession>
<evidence type="ECO:0000256" key="3">
    <source>
        <dbReference type="SAM" id="MobiDB-lite"/>
    </source>
</evidence>
<organism evidence="5 6">
    <name type="scientific">Chaetoceros tenuissimus</name>
    <dbReference type="NCBI Taxonomy" id="426638"/>
    <lineage>
        <taxon>Eukaryota</taxon>
        <taxon>Sar</taxon>
        <taxon>Stramenopiles</taxon>
        <taxon>Ochrophyta</taxon>
        <taxon>Bacillariophyta</taxon>
        <taxon>Coscinodiscophyceae</taxon>
        <taxon>Chaetocerotophycidae</taxon>
        <taxon>Chaetocerotales</taxon>
        <taxon>Chaetocerotaceae</taxon>
        <taxon>Chaetoceros</taxon>
    </lineage>
</organism>